<dbReference type="PATRIC" id="fig|1423815.3.peg.1568"/>
<reference evidence="2 3" key="1">
    <citation type="journal article" date="2015" name="Genome Announc.">
        <title>Expanding the biotechnology potential of lactobacilli through comparative genomics of 213 strains and associated genera.</title>
        <authorList>
            <person name="Sun Z."/>
            <person name="Harris H.M."/>
            <person name="McCann A."/>
            <person name="Guo C."/>
            <person name="Argimon S."/>
            <person name="Zhang W."/>
            <person name="Yang X."/>
            <person name="Jeffery I.B."/>
            <person name="Cooney J.C."/>
            <person name="Kagawa T.F."/>
            <person name="Liu W."/>
            <person name="Song Y."/>
            <person name="Salvetti E."/>
            <person name="Wrobel A."/>
            <person name="Rasinkangas P."/>
            <person name="Parkhill J."/>
            <person name="Rea M.C."/>
            <person name="O'Sullivan O."/>
            <person name="Ritari J."/>
            <person name="Douillard F.P."/>
            <person name="Paul Ross R."/>
            <person name="Yang R."/>
            <person name="Briner A.E."/>
            <person name="Felis G.E."/>
            <person name="de Vos W.M."/>
            <person name="Barrangou R."/>
            <person name="Klaenhammer T.R."/>
            <person name="Caufield P.W."/>
            <person name="Cui Y."/>
            <person name="Zhang H."/>
            <person name="O'Toole P.W."/>
        </authorList>
    </citation>
    <scope>NUCLEOTIDE SEQUENCE [LARGE SCALE GENOMIC DNA]</scope>
    <source>
        <strain evidence="2 3">DSM 14857</strain>
    </source>
</reference>
<accession>A0A0R1SAX3</accession>
<name>A0A0R1SAX3_9LACO</name>
<sequence>MKVSVNTAVFLHDIKNGKSQSECLQDLVMLPIDNIEVRGELFDEATEAKELEQIKVLCNNNAWGFFYSIPEQLFQIDQVNPNLSIYLQMANKYHIKQFKISKGDLTKITDQQLKELKALLEQYEVTVTIENEPNENGTIEAFQKDLTKIHQAKIPVGYTFDSGNWYWIYETPTLALTSLVDQISVFHLKDIKNKQTVMLDNGATDWRNLVKKIATDVPIFLEYDIPSQNLLHQIELVNSVIDDSVVEL</sequence>
<comment type="caution">
    <text evidence="2">The sequence shown here is derived from an EMBL/GenBank/DDBJ whole genome shotgun (WGS) entry which is preliminary data.</text>
</comment>
<dbReference type="Proteomes" id="UP000051647">
    <property type="component" value="Unassembled WGS sequence"/>
</dbReference>
<dbReference type="InterPro" id="IPR013022">
    <property type="entry name" value="Xyl_isomerase-like_TIM-brl"/>
</dbReference>
<feature type="domain" description="Xylose isomerase-like TIM barrel" evidence="1">
    <location>
        <begin position="111"/>
        <end position="224"/>
    </location>
</feature>
<dbReference type="InterPro" id="IPR036237">
    <property type="entry name" value="Xyl_isomerase-like_sf"/>
</dbReference>
<evidence type="ECO:0000313" key="3">
    <source>
        <dbReference type="Proteomes" id="UP000051647"/>
    </source>
</evidence>
<keyword evidence="3" id="KW-1185">Reference proteome</keyword>
<protein>
    <recommendedName>
        <fullName evidence="1">Xylose isomerase-like TIM barrel domain-containing protein</fullName>
    </recommendedName>
</protein>
<dbReference type="Pfam" id="PF01261">
    <property type="entry name" value="AP_endonuc_2"/>
    <property type="match status" value="1"/>
</dbReference>
<dbReference type="RefSeq" id="WP_010624465.1">
    <property type="nucleotide sequence ID" value="NZ_AZFA01000032.1"/>
</dbReference>
<organism evidence="2 3">
    <name type="scientific">Companilactobacillus versmoldensis DSM 14857 = KCTC 3814</name>
    <dbReference type="NCBI Taxonomy" id="1423815"/>
    <lineage>
        <taxon>Bacteria</taxon>
        <taxon>Bacillati</taxon>
        <taxon>Bacillota</taxon>
        <taxon>Bacilli</taxon>
        <taxon>Lactobacillales</taxon>
        <taxon>Lactobacillaceae</taxon>
        <taxon>Companilactobacillus</taxon>
    </lineage>
</organism>
<gene>
    <name evidence="2" type="ORF">FC27_GL001531</name>
</gene>
<dbReference type="OrthoDB" id="2237247at2"/>
<dbReference type="SUPFAM" id="SSF51658">
    <property type="entry name" value="Xylose isomerase-like"/>
    <property type="match status" value="1"/>
</dbReference>
<dbReference type="eggNOG" id="COG1082">
    <property type="taxonomic scope" value="Bacteria"/>
</dbReference>
<evidence type="ECO:0000313" key="2">
    <source>
        <dbReference type="EMBL" id="KRL65598.1"/>
    </source>
</evidence>
<dbReference type="AlphaFoldDB" id="A0A0R1SAX3"/>
<evidence type="ECO:0000259" key="1">
    <source>
        <dbReference type="Pfam" id="PF01261"/>
    </source>
</evidence>
<dbReference type="STRING" id="1423815.FC27_GL001531"/>
<dbReference type="EMBL" id="AZFA01000032">
    <property type="protein sequence ID" value="KRL65598.1"/>
    <property type="molecule type" value="Genomic_DNA"/>
</dbReference>
<dbReference type="Gene3D" id="3.20.20.150">
    <property type="entry name" value="Divalent-metal-dependent TIM barrel enzymes"/>
    <property type="match status" value="1"/>
</dbReference>
<proteinExistence type="predicted"/>